<comment type="subcellular location">
    <subcellularLocation>
        <location evidence="2">Cytoplasm</location>
    </subcellularLocation>
    <subcellularLocation>
        <location evidence="1">Nucleus</location>
    </subcellularLocation>
</comment>
<dbReference type="Proteomes" id="UP000597762">
    <property type="component" value="Unassembled WGS sequence"/>
</dbReference>
<gene>
    <name evidence="8" type="ORF">SPHA_1124</name>
</gene>
<dbReference type="SUPFAM" id="SSF46565">
    <property type="entry name" value="Chaperone J-domain"/>
    <property type="match status" value="1"/>
</dbReference>
<dbReference type="Pfam" id="PF00076">
    <property type="entry name" value="RRM_1"/>
    <property type="match status" value="1"/>
</dbReference>
<evidence type="ECO:0000259" key="7">
    <source>
        <dbReference type="PROSITE" id="PS50076"/>
    </source>
</evidence>
<dbReference type="InterPro" id="IPR000504">
    <property type="entry name" value="RRM_dom"/>
</dbReference>
<protein>
    <submittedName>
        <fullName evidence="8">DNAJC17</fullName>
    </submittedName>
</protein>
<dbReference type="InterPro" id="IPR036869">
    <property type="entry name" value="J_dom_sf"/>
</dbReference>
<evidence type="ECO:0000256" key="2">
    <source>
        <dbReference type="ARBA" id="ARBA00004496"/>
    </source>
</evidence>
<dbReference type="OrthoDB" id="259708at2759"/>
<dbReference type="GO" id="GO:0005737">
    <property type="term" value="C:cytoplasm"/>
    <property type="evidence" value="ECO:0007669"/>
    <property type="project" value="UniProtKB-SubCell"/>
</dbReference>
<evidence type="ECO:0000313" key="8">
    <source>
        <dbReference type="EMBL" id="CAE1142795.1"/>
    </source>
</evidence>
<reference evidence="8" key="1">
    <citation type="submission" date="2021-01" db="EMBL/GenBank/DDBJ databases">
        <authorList>
            <person name="Li R."/>
            <person name="Bekaert M."/>
        </authorList>
    </citation>
    <scope>NUCLEOTIDE SEQUENCE</scope>
    <source>
        <strain evidence="8">Farmed</strain>
    </source>
</reference>
<accession>A0A812AL77</accession>
<proteinExistence type="predicted"/>
<dbReference type="GO" id="GO:0005681">
    <property type="term" value="C:spliceosomal complex"/>
    <property type="evidence" value="ECO:0007669"/>
    <property type="project" value="TreeGrafter"/>
</dbReference>
<name>A0A812AL77_ACAPH</name>
<evidence type="ECO:0000256" key="6">
    <source>
        <dbReference type="SAM" id="Coils"/>
    </source>
</evidence>
<evidence type="ECO:0000313" key="9">
    <source>
        <dbReference type="Proteomes" id="UP000597762"/>
    </source>
</evidence>
<dbReference type="InterPro" id="IPR012677">
    <property type="entry name" value="Nucleotide-bd_a/b_plait_sf"/>
</dbReference>
<keyword evidence="5" id="KW-0539">Nucleus</keyword>
<dbReference type="InterPro" id="IPR035979">
    <property type="entry name" value="RBD_domain_sf"/>
</dbReference>
<dbReference type="PROSITE" id="PS50076">
    <property type="entry name" value="DNAJ_2"/>
    <property type="match status" value="1"/>
</dbReference>
<dbReference type="GO" id="GO:0003723">
    <property type="term" value="F:RNA binding"/>
    <property type="evidence" value="ECO:0007669"/>
    <property type="project" value="InterPro"/>
</dbReference>
<dbReference type="InterPro" id="IPR001623">
    <property type="entry name" value="DnaJ_domain"/>
</dbReference>
<dbReference type="AlphaFoldDB" id="A0A812AL77"/>
<dbReference type="Gene3D" id="3.30.70.330">
    <property type="match status" value="1"/>
</dbReference>
<dbReference type="EMBL" id="CAHIKZ030000030">
    <property type="protein sequence ID" value="CAE1142795.1"/>
    <property type="molecule type" value="Genomic_DNA"/>
</dbReference>
<feature type="domain" description="J" evidence="7">
    <location>
        <begin position="11"/>
        <end position="76"/>
    </location>
</feature>
<dbReference type="PANTHER" id="PTHR44313:SF1">
    <property type="entry name" value="DNAJ HOMOLOG SUBFAMILY C MEMBER 17"/>
    <property type="match status" value="1"/>
</dbReference>
<dbReference type="InterPro" id="IPR052094">
    <property type="entry name" value="Pre-mRNA-splicing_ERAD"/>
</dbReference>
<dbReference type="GO" id="GO:0000390">
    <property type="term" value="P:spliceosomal complex disassembly"/>
    <property type="evidence" value="ECO:0007669"/>
    <property type="project" value="TreeGrafter"/>
</dbReference>
<dbReference type="Pfam" id="PF00226">
    <property type="entry name" value="DnaJ"/>
    <property type="match status" value="1"/>
</dbReference>
<evidence type="ECO:0000256" key="1">
    <source>
        <dbReference type="ARBA" id="ARBA00004123"/>
    </source>
</evidence>
<organism evidence="8 9">
    <name type="scientific">Acanthosepion pharaonis</name>
    <name type="common">Pharaoh cuttlefish</name>
    <name type="synonym">Sepia pharaonis</name>
    <dbReference type="NCBI Taxonomy" id="158019"/>
    <lineage>
        <taxon>Eukaryota</taxon>
        <taxon>Metazoa</taxon>
        <taxon>Spiralia</taxon>
        <taxon>Lophotrochozoa</taxon>
        <taxon>Mollusca</taxon>
        <taxon>Cephalopoda</taxon>
        <taxon>Coleoidea</taxon>
        <taxon>Decapodiformes</taxon>
        <taxon>Sepiida</taxon>
        <taxon>Sepiina</taxon>
        <taxon>Sepiidae</taxon>
        <taxon>Acanthosepion</taxon>
    </lineage>
</organism>
<dbReference type="PRINTS" id="PR00625">
    <property type="entry name" value="JDOMAIN"/>
</dbReference>
<comment type="caution">
    <text evidence="8">The sequence shown here is derived from an EMBL/GenBank/DDBJ whole genome shotgun (WGS) entry which is preliminary data.</text>
</comment>
<sequence length="331" mass="37771">MPSSNDITKLDLYALLEVTDNATKKEIVSAYRKKALKCHPDKNPDNANAAVEFQQLSSALQILTDVAAKAAYDKVWKAKKAAKVRHKELDSKRKKLKEDLEAREKAYDEKKSKEELSQKDLQAEIERLQKEGSRLLEQEQQLLKEQMRKEHQETSTAQSVPGALPRLKYQSNFILYLIKWKAAKGDKTNGGYSLEILEKIFSAYGEVTALVVSSKKNGSAIVEFPTTTIAQKVLLCEHGHEENPLTFSWIDAATGPKVTPPPVPSKWDNDDEDDNFLIHKTPTQFGQQTYMYQPMTAQERDYESLVLRKLRQAEERKRLTEQIMKEDQESA</sequence>
<evidence type="ECO:0000256" key="3">
    <source>
        <dbReference type="ARBA" id="ARBA00022490"/>
    </source>
</evidence>
<dbReference type="CDD" id="cd12429">
    <property type="entry name" value="RRM_DNAJC17"/>
    <property type="match status" value="1"/>
</dbReference>
<dbReference type="SMART" id="SM00271">
    <property type="entry name" value="DnaJ"/>
    <property type="match status" value="1"/>
</dbReference>
<dbReference type="Gene3D" id="1.10.287.110">
    <property type="entry name" value="DnaJ domain"/>
    <property type="match status" value="1"/>
</dbReference>
<keyword evidence="4" id="KW-0143">Chaperone</keyword>
<keyword evidence="6" id="KW-0175">Coiled coil</keyword>
<dbReference type="PANTHER" id="PTHR44313">
    <property type="entry name" value="DNAJ HOMOLOG SUBFAMILY C MEMBER 17"/>
    <property type="match status" value="1"/>
</dbReference>
<feature type="coiled-coil region" evidence="6">
    <location>
        <begin position="79"/>
        <end position="153"/>
    </location>
</feature>
<evidence type="ECO:0000256" key="5">
    <source>
        <dbReference type="ARBA" id="ARBA00023242"/>
    </source>
</evidence>
<dbReference type="CDD" id="cd06257">
    <property type="entry name" value="DnaJ"/>
    <property type="match status" value="1"/>
</dbReference>
<dbReference type="InterPro" id="IPR034254">
    <property type="entry name" value="DNAJC17_RRM"/>
</dbReference>
<keyword evidence="3" id="KW-0963">Cytoplasm</keyword>
<dbReference type="SUPFAM" id="SSF54928">
    <property type="entry name" value="RNA-binding domain, RBD"/>
    <property type="match status" value="1"/>
</dbReference>
<keyword evidence="9" id="KW-1185">Reference proteome</keyword>
<evidence type="ECO:0000256" key="4">
    <source>
        <dbReference type="ARBA" id="ARBA00023186"/>
    </source>
</evidence>